<keyword evidence="2" id="KW-1185">Reference proteome</keyword>
<dbReference type="EMBL" id="CM056820">
    <property type="protein sequence ID" value="KAJ8615558.1"/>
    <property type="molecule type" value="Genomic_DNA"/>
</dbReference>
<gene>
    <name evidence="1" type="ORF">MRB53_034930</name>
</gene>
<accession>A0ACC2K3H1</accession>
<dbReference type="Proteomes" id="UP001234297">
    <property type="component" value="Chromosome 12"/>
</dbReference>
<proteinExistence type="predicted"/>
<protein>
    <submittedName>
        <fullName evidence="1">Uncharacterized protein</fullName>
    </submittedName>
</protein>
<organism evidence="1 2">
    <name type="scientific">Persea americana</name>
    <name type="common">Avocado</name>
    <dbReference type="NCBI Taxonomy" id="3435"/>
    <lineage>
        <taxon>Eukaryota</taxon>
        <taxon>Viridiplantae</taxon>
        <taxon>Streptophyta</taxon>
        <taxon>Embryophyta</taxon>
        <taxon>Tracheophyta</taxon>
        <taxon>Spermatophyta</taxon>
        <taxon>Magnoliopsida</taxon>
        <taxon>Magnoliidae</taxon>
        <taxon>Laurales</taxon>
        <taxon>Lauraceae</taxon>
        <taxon>Persea</taxon>
    </lineage>
</organism>
<evidence type="ECO:0000313" key="2">
    <source>
        <dbReference type="Proteomes" id="UP001234297"/>
    </source>
</evidence>
<reference evidence="1 2" key="1">
    <citation type="journal article" date="2022" name="Hortic Res">
        <title>A haplotype resolved chromosomal level avocado genome allows analysis of novel avocado genes.</title>
        <authorList>
            <person name="Nath O."/>
            <person name="Fletcher S.J."/>
            <person name="Hayward A."/>
            <person name="Shaw L.M."/>
            <person name="Masouleh A.K."/>
            <person name="Furtado A."/>
            <person name="Henry R.J."/>
            <person name="Mitter N."/>
        </authorList>
    </citation>
    <scope>NUCLEOTIDE SEQUENCE [LARGE SCALE GENOMIC DNA]</scope>
    <source>
        <strain evidence="2">cv. Hass</strain>
    </source>
</reference>
<sequence>MYFDGATRTNKRGKPISGIGILFVSPDKYMIPHAFSLLEPCSKNAAEYQALIIGLELAFKSGITMLEAFGDSQLIINQMNQKYEIRKPDLLLTITWHNHFVKNLTSVTSPTSAEVKTFV</sequence>
<comment type="caution">
    <text evidence="1">The sequence shown here is derived from an EMBL/GenBank/DDBJ whole genome shotgun (WGS) entry which is preliminary data.</text>
</comment>
<evidence type="ECO:0000313" key="1">
    <source>
        <dbReference type="EMBL" id="KAJ8615558.1"/>
    </source>
</evidence>
<name>A0ACC2K3H1_PERAE</name>